<dbReference type="Gene3D" id="3.90.1200.10">
    <property type="match status" value="1"/>
</dbReference>
<protein>
    <recommendedName>
        <fullName evidence="3">Aminoglycoside phosphotransferase domain-containing protein</fullName>
    </recommendedName>
</protein>
<organism evidence="1 2">
    <name type="scientific">Yaniella flava</name>
    <dbReference type="NCBI Taxonomy" id="287930"/>
    <lineage>
        <taxon>Bacteria</taxon>
        <taxon>Bacillati</taxon>
        <taxon>Actinomycetota</taxon>
        <taxon>Actinomycetes</taxon>
        <taxon>Micrococcales</taxon>
        <taxon>Micrococcaceae</taxon>
        <taxon>Yaniella</taxon>
    </lineage>
</organism>
<evidence type="ECO:0000313" key="1">
    <source>
        <dbReference type="EMBL" id="GAA2043993.1"/>
    </source>
</evidence>
<dbReference type="Proteomes" id="UP001501461">
    <property type="component" value="Unassembled WGS sequence"/>
</dbReference>
<keyword evidence="2" id="KW-1185">Reference proteome</keyword>
<dbReference type="EMBL" id="BAAAMN010000051">
    <property type="protein sequence ID" value="GAA2043993.1"/>
    <property type="molecule type" value="Genomic_DNA"/>
</dbReference>
<gene>
    <name evidence="1" type="ORF">GCM10009720_26080</name>
</gene>
<proteinExistence type="predicted"/>
<accession>A0ABN2V109</accession>
<dbReference type="SUPFAM" id="SSF56112">
    <property type="entry name" value="Protein kinase-like (PK-like)"/>
    <property type="match status" value="1"/>
</dbReference>
<evidence type="ECO:0008006" key="3">
    <source>
        <dbReference type="Google" id="ProtNLM"/>
    </source>
</evidence>
<comment type="caution">
    <text evidence="1">The sequence shown here is derived from an EMBL/GenBank/DDBJ whole genome shotgun (WGS) entry which is preliminary data.</text>
</comment>
<name>A0ABN2V109_9MICC</name>
<dbReference type="InterPro" id="IPR011009">
    <property type="entry name" value="Kinase-like_dom_sf"/>
</dbReference>
<reference evidence="1 2" key="1">
    <citation type="journal article" date="2019" name="Int. J. Syst. Evol. Microbiol.">
        <title>The Global Catalogue of Microorganisms (GCM) 10K type strain sequencing project: providing services to taxonomists for standard genome sequencing and annotation.</title>
        <authorList>
            <consortium name="The Broad Institute Genomics Platform"/>
            <consortium name="The Broad Institute Genome Sequencing Center for Infectious Disease"/>
            <person name="Wu L."/>
            <person name="Ma J."/>
        </authorList>
    </citation>
    <scope>NUCLEOTIDE SEQUENCE [LARGE SCALE GENOMIC DNA]</scope>
    <source>
        <strain evidence="1 2">JCM 13595</strain>
    </source>
</reference>
<sequence length="396" mass="43656">MLTGGFGPFSRADLTGLLGALVASDHRRMLSATLHDVQYRAGHYYVIAEVSAHHDGGVGQFYYGLTTAPVPSEARGYATKLHDYNIFAWEHPHDPLLPGLTLAATPAQVRQHFAPDRELTALHTVIYRPMNRAVFKARLTPQTPAGLGETLYLKVLRPGIAQTLYNIHLTLGAAGVPVVPPIAPPVADVLTLAGGQGMPLGELARTEGVVTRFDARQLIDLLDRFPREILHYPHRASWADRYQEFIQSAHQAMPEEYARLGQLAYRFDQAHQQLDLGPVVPTHGDLYEAHILVDPVTGEIRQILDVDGAGPGYRVDDYACLIGHVAVLGYAHNPQWGWQTAMRFFGQLAPYTNPHTLAVRSAAVVVSLIPGYQPDEQTRARGQRYLRVVEALLELA</sequence>
<dbReference type="RefSeq" id="WP_343959439.1">
    <property type="nucleotide sequence ID" value="NZ_BAAAMN010000051.1"/>
</dbReference>
<evidence type="ECO:0000313" key="2">
    <source>
        <dbReference type="Proteomes" id="UP001501461"/>
    </source>
</evidence>